<organism evidence="1 2">
    <name type="scientific">Rhizophagus irregularis (strain DAOM 197198w)</name>
    <name type="common">Glomus intraradices</name>
    <dbReference type="NCBI Taxonomy" id="1432141"/>
    <lineage>
        <taxon>Eukaryota</taxon>
        <taxon>Fungi</taxon>
        <taxon>Fungi incertae sedis</taxon>
        <taxon>Mucoromycota</taxon>
        <taxon>Glomeromycotina</taxon>
        <taxon>Glomeromycetes</taxon>
        <taxon>Glomerales</taxon>
        <taxon>Glomeraceae</taxon>
        <taxon>Rhizophagus</taxon>
    </lineage>
</organism>
<comment type="caution">
    <text evidence="1">The sequence shown here is derived from an EMBL/GenBank/DDBJ whole genome shotgun (WGS) entry which is preliminary data.</text>
</comment>
<reference evidence="1 2" key="1">
    <citation type="submission" date="2014-02" db="EMBL/GenBank/DDBJ databases">
        <title>Single nucleus genome sequencing reveals high similarity among nuclei of an endomycorrhizal fungus.</title>
        <authorList>
            <person name="Lin K."/>
            <person name="Geurts R."/>
            <person name="Zhang Z."/>
            <person name="Limpens E."/>
            <person name="Saunders D.G."/>
            <person name="Mu D."/>
            <person name="Pang E."/>
            <person name="Cao H."/>
            <person name="Cha H."/>
            <person name="Lin T."/>
            <person name="Zhou Q."/>
            <person name="Shang Y."/>
            <person name="Li Y."/>
            <person name="Ivanov S."/>
            <person name="Sharma T."/>
            <person name="Velzen R.V."/>
            <person name="Ruijter N.D."/>
            <person name="Aanen D.K."/>
            <person name="Win J."/>
            <person name="Kamoun S."/>
            <person name="Bisseling T."/>
            <person name="Huang S."/>
        </authorList>
    </citation>
    <scope>NUCLEOTIDE SEQUENCE [LARGE SCALE GENOMIC DNA]</scope>
    <source>
        <strain evidence="2">DAOM197198w</strain>
    </source>
</reference>
<dbReference type="HOGENOM" id="CLU_2027996_0_0_1"/>
<dbReference type="Proteomes" id="UP000022910">
    <property type="component" value="Unassembled WGS sequence"/>
</dbReference>
<dbReference type="OrthoDB" id="2325450at2759"/>
<gene>
    <name evidence="1" type="ORF">RirG_087140</name>
</gene>
<evidence type="ECO:0000313" key="2">
    <source>
        <dbReference type="Proteomes" id="UP000022910"/>
    </source>
</evidence>
<dbReference type="Gene3D" id="3.40.50.300">
    <property type="entry name" value="P-loop containing nucleotide triphosphate hydrolases"/>
    <property type="match status" value="1"/>
</dbReference>
<evidence type="ECO:0008006" key="3">
    <source>
        <dbReference type="Google" id="ProtNLM"/>
    </source>
</evidence>
<name>A0A015LD57_RHIIW</name>
<dbReference type="AlphaFoldDB" id="A0A015LD57"/>
<keyword evidence="2" id="KW-1185">Reference proteome</keyword>
<evidence type="ECO:0000313" key="1">
    <source>
        <dbReference type="EMBL" id="EXX70471.1"/>
    </source>
</evidence>
<accession>A0A015LD57</accession>
<dbReference type="InterPro" id="IPR027417">
    <property type="entry name" value="P-loop_NTPase"/>
</dbReference>
<dbReference type="EMBL" id="JEMT01016584">
    <property type="protein sequence ID" value="EXX70471.1"/>
    <property type="molecule type" value="Genomic_DNA"/>
</dbReference>
<protein>
    <recommendedName>
        <fullName evidence="3">ATP-dependent DNA helicase</fullName>
    </recommendedName>
</protein>
<proteinExistence type="predicted"/>
<sequence>MVVAPTGVAAFNIEGSTIHSSLSVPICGDAVSCFTTAASISRSLQYSFGCQSIILVGDFGQLPPICGVLMYSQDSRKSDHLSEVVVPIAMQRQTGYSDKQQQFRNLSYHLRDESLHDPTGNY</sequence>